<dbReference type="VEuPathDB" id="FungiDB:B9J08_004326"/>
<reference evidence="5" key="1">
    <citation type="journal article" date="2015" name="BMC Genomics">
        <title>Draft genome of a commonly misdiagnosed multidrug resistant pathogen Candida auris.</title>
        <authorList>
            <person name="Chatterjee S."/>
            <person name="Alampalli S.V."/>
            <person name="Nageshan R.K."/>
            <person name="Chettiar S.T."/>
            <person name="Joshi S."/>
            <person name="Tatu U.S."/>
        </authorList>
    </citation>
    <scope>NUCLEOTIDE SEQUENCE [LARGE SCALE GENOMIC DNA]</scope>
    <source>
        <strain evidence="5">6684</strain>
    </source>
</reference>
<dbReference type="InterPro" id="IPR007751">
    <property type="entry name" value="DUF676_lipase-like"/>
</dbReference>
<sequence length="745" mass="84471">MLPRGSLNQYIPLIVPQVAQDLSAKALDYLPFSRESEKNEHMLLHRSAHSVKIGQSFRFNVDFAPFDSAEHYASQPPKSLWVKVKNTEPLPMRAAYLAGPYVLYVDCRTDDYDISKNVFVTADQPVYEPQLLPGQSFYVELLCHQYKPHYRWTIDVVSQAIFNASVTTNFEVSIAARREWLSESHVQVVPHPFVLVLVHDTLDLWNMPIPDTSRPIHLVILTHGLHANVLSDMFFIKEQIDKASGDENIVVKGYFGNVCKTERGIKYLGSRVADYVIELVTHNETLKGNVNKISFIGHSLGGLIQTFAVAYLEANFPWFFQQVKPINFITLASPMIGVVHENPVYIKLALLAGVVGKTGQELGLQYTETNNKPLLLLLPTGPTHRILKRFIRRTLYANAVNDGIVPLRTSALLYLDYDGLSALGKDPEPGTTGEIPQDLPDNADTQTLAIGAVLSYFLPQKQRKSDADKYNRFQTTTQENNSKEGTFGGIPKPSLVESATSLILPPQPSLKYITNPSSRDNVIVHDKVYHDADLPPFRIEEKDELEKQQTMMQKLTATGESITKLARDEEMERLEEEIAREYHKLMLWRKVLVKLKPDAHNNIVVRRRFSNAYGWPVIEHLIKNHFGVDSNETPELCEDESMDLATESSALARILLRDLIHQQNEDIDRESLNEPVEHTWMKADADCESMFAVGPAGLLLDVSEMVYKLKDQWERRTLQPRNIDEANALDNDPFEGTKLIMEPFM</sequence>
<dbReference type="PANTHER" id="PTHR12482:SF62">
    <property type="entry name" value="LIPASE ROG1-RELATED"/>
    <property type="match status" value="1"/>
</dbReference>
<comment type="similarity">
    <text evidence="1">Belongs to the putative lipase ROG1 family.</text>
</comment>
<dbReference type="PANTHER" id="PTHR12482">
    <property type="entry name" value="LIPASE ROG1-RELATED-RELATED"/>
    <property type="match status" value="1"/>
</dbReference>
<evidence type="ECO:0000256" key="2">
    <source>
        <dbReference type="ARBA" id="ARBA00022963"/>
    </source>
</evidence>
<dbReference type="Gene3D" id="3.40.50.1820">
    <property type="entry name" value="alpha/beta hydrolase"/>
    <property type="match status" value="1"/>
</dbReference>
<dbReference type="VEuPathDB" id="FungiDB:QG37_04616"/>
<evidence type="ECO:0000256" key="1">
    <source>
        <dbReference type="ARBA" id="ARBA00007920"/>
    </source>
</evidence>
<dbReference type="VEuPathDB" id="FungiDB:CJI97_004389"/>
<dbReference type="VEuPathDB" id="FungiDB:CJJ09_005091"/>
<dbReference type="InterPro" id="IPR029058">
    <property type="entry name" value="AB_hydrolase_fold"/>
</dbReference>
<dbReference type="Proteomes" id="UP000037122">
    <property type="component" value="Unassembled WGS sequence"/>
</dbReference>
<dbReference type="VEuPathDB" id="FungiDB:CJJ07_002506"/>
<dbReference type="AlphaFoldDB" id="A0A0L0NWY3"/>
<keyword evidence="2" id="KW-0442">Lipid degradation</keyword>
<evidence type="ECO:0000259" key="3">
    <source>
        <dbReference type="Pfam" id="PF05057"/>
    </source>
</evidence>
<dbReference type="GO" id="GO:0016042">
    <property type="term" value="P:lipid catabolic process"/>
    <property type="evidence" value="ECO:0007669"/>
    <property type="project" value="UniProtKB-KW"/>
</dbReference>
<dbReference type="GO" id="GO:0047372">
    <property type="term" value="F:monoacylglycerol lipase activity"/>
    <property type="evidence" value="ECO:0007669"/>
    <property type="project" value="TreeGrafter"/>
</dbReference>
<evidence type="ECO:0000313" key="4">
    <source>
        <dbReference type="EMBL" id="KND98711.1"/>
    </source>
</evidence>
<dbReference type="InterPro" id="IPR044294">
    <property type="entry name" value="Lipase-like"/>
</dbReference>
<evidence type="ECO:0000313" key="5">
    <source>
        <dbReference type="Proteomes" id="UP000037122"/>
    </source>
</evidence>
<keyword evidence="2" id="KW-0443">Lipid metabolism</keyword>
<dbReference type="SUPFAM" id="SSF53474">
    <property type="entry name" value="alpha/beta-Hydrolases"/>
    <property type="match status" value="1"/>
</dbReference>
<comment type="caution">
    <text evidence="4">The sequence shown here is derived from an EMBL/GenBank/DDBJ whole genome shotgun (WGS) entry which is preliminary data.</text>
</comment>
<accession>A0A0L0NWY3</accession>
<proteinExistence type="inferred from homology"/>
<dbReference type="Pfam" id="PF05057">
    <property type="entry name" value="DUF676"/>
    <property type="match status" value="1"/>
</dbReference>
<feature type="domain" description="DUF676" evidence="3">
    <location>
        <begin position="214"/>
        <end position="409"/>
    </location>
</feature>
<gene>
    <name evidence="4" type="ORF">QG37_04616</name>
</gene>
<dbReference type="PIRSF" id="PIRSF005412">
    <property type="entry name" value="UCP005412_abhydr"/>
    <property type="match status" value="1"/>
</dbReference>
<dbReference type="EMBL" id="LGST01000031">
    <property type="protein sequence ID" value="KND98711.1"/>
    <property type="molecule type" value="Genomic_DNA"/>
</dbReference>
<name>A0A0L0NWY3_CANAR</name>
<dbReference type="VEuPathDB" id="FungiDB:CJI96_0005350"/>
<dbReference type="InterPro" id="IPR016445">
    <property type="entry name" value="Rog1_fam"/>
</dbReference>
<protein>
    <recommendedName>
        <fullName evidence="3">DUF676 domain-containing protein</fullName>
    </recommendedName>
</protein>
<organism evidence="4 5">
    <name type="scientific">Candidozyma auris</name>
    <name type="common">Yeast</name>
    <name type="synonym">Candida auris</name>
    <dbReference type="NCBI Taxonomy" id="498019"/>
    <lineage>
        <taxon>Eukaryota</taxon>
        <taxon>Fungi</taxon>
        <taxon>Dikarya</taxon>
        <taxon>Ascomycota</taxon>
        <taxon>Saccharomycotina</taxon>
        <taxon>Pichiomycetes</taxon>
        <taxon>Metschnikowiaceae</taxon>
        <taxon>Candidozyma</taxon>
    </lineage>
</organism>